<dbReference type="GO" id="GO:0005789">
    <property type="term" value="C:endoplasmic reticulum membrane"/>
    <property type="evidence" value="ECO:0007669"/>
    <property type="project" value="TreeGrafter"/>
</dbReference>
<dbReference type="Proteomes" id="UP000681967">
    <property type="component" value="Unassembled WGS sequence"/>
</dbReference>
<feature type="signal peptide" evidence="2">
    <location>
        <begin position="1"/>
        <end position="19"/>
    </location>
</feature>
<sequence>ELMLKFLILFLICFSYGKTQQNSDVIGCGGFIKSETDINYKVVRIQLITKDGIPIYTTEAAPVNGYYMIPVYEHGEYILKLLPPPGWSFEPTQFELNIDGETDSCTLNYDLNFVFKGFGLAGRVISAGSTSGGPG</sequence>
<dbReference type="AlphaFoldDB" id="A0A8S3F2V4"/>
<feature type="chain" id="PRO_5035943848" description="NOMO-like N-terminal beta-sandwich domain-containing protein" evidence="2">
    <location>
        <begin position="20"/>
        <end position="135"/>
    </location>
</feature>
<evidence type="ECO:0000256" key="2">
    <source>
        <dbReference type="SAM" id="SignalP"/>
    </source>
</evidence>
<feature type="non-terminal residue" evidence="4">
    <location>
        <position position="1"/>
    </location>
</feature>
<organism evidence="4 5">
    <name type="scientific">Rotaria magnacalcarata</name>
    <dbReference type="NCBI Taxonomy" id="392030"/>
    <lineage>
        <taxon>Eukaryota</taxon>
        <taxon>Metazoa</taxon>
        <taxon>Spiralia</taxon>
        <taxon>Gnathifera</taxon>
        <taxon>Rotifera</taxon>
        <taxon>Eurotatoria</taxon>
        <taxon>Bdelloidea</taxon>
        <taxon>Philodinida</taxon>
        <taxon>Philodinidae</taxon>
        <taxon>Rotaria</taxon>
    </lineage>
</organism>
<dbReference type="Pfam" id="PF22898">
    <property type="entry name" value="NOMO1-like_1st"/>
    <property type="match status" value="1"/>
</dbReference>
<dbReference type="EMBL" id="CAJOBH010238036">
    <property type="protein sequence ID" value="CAF5098718.1"/>
    <property type="molecule type" value="Genomic_DNA"/>
</dbReference>
<evidence type="ECO:0000256" key="1">
    <source>
        <dbReference type="ARBA" id="ARBA00022729"/>
    </source>
</evidence>
<evidence type="ECO:0000313" key="5">
    <source>
        <dbReference type="Proteomes" id="UP000681967"/>
    </source>
</evidence>
<dbReference type="PANTHER" id="PTHR23303:SF14">
    <property type="entry name" value="BOS COMPLEX SUBUNIT NOMO1-RELATED"/>
    <property type="match status" value="1"/>
</dbReference>
<evidence type="ECO:0000313" key="4">
    <source>
        <dbReference type="EMBL" id="CAF5098718.1"/>
    </source>
</evidence>
<dbReference type="InterPro" id="IPR051417">
    <property type="entry name" value="SDr/BOS_complex"/>
</dbReference>
<proteinExistence type="predicted"/>
<reference evidence="4" key="1">
    <citation type="submission" date="2021-02" db="EMBL/GenBank/DDBJ databases">
        <authorList>
            <person name="Nowell W R."/>
        </authorList>
    </citation>
    <scope>NUCLEOTIDE SEQUENCE</scope>
</reference>
<comment type="caution">
    <text evidence="4">The sequence shown here is derived from an EMBL/GenBank/DDBJ whole genome shotgun (WGS) entry which is preliminary data.</text>
</comment>
<keyword evidence="1 2" id="KW-0732">Signal</keyword>
<dbReference type="InterPro" id="IPR055075">
    <property type="entry name" value="NOMO-like_N"/>
</dbReference>
<feature type="domain" description="NOMO-like N-terminal beta-sandwich" evidence="3">
    <location>
        <begin position="29"/>
        <end position="113"/>
    </location>
</feature>
<gene>
    <name evidence="4" type="ORF">BYL167_LOCUS64087</name>
</gene>
<protein>
    <recommendedName>
        <fullName evidence="3">NOMO-like N-terminal beta-sandwich domain-containing protein</fullName>
    </recommendedName>
</protein>
<accession>A0A8S3F2V4</accession>
<name>A0A8S3F2V4_9BILA</name>
<dbReference type="PANTHER" id="PTHR23303">
    <property type="entry name" value="CARBOXYPEPTIDASE REGULATORY REGION-CONTAINING"/>
    <property type="match status" value="1"/>
</dbReference>
<feature type="non-terminal residue" evidence="4">
    <location>
        <position position="135"/>
    </location>
</feature>
<evidence type="ECO:0000259" key="3">
    <source>
        <dbReference type="Pfam" id="PF22898"/>
    </source>
</evidence>